<evidence type="ECO:0000259" key="2">
    <source>
        <dbReference type="Pfam" id="PF13229"/>
    </source>
</evidence>
<dbReference type="InterPro" id="IPR012334">
    <property type="entry name" value="Pectin_lyas_fold"/>
</dbReference>
<dbReference type="InterPro" id="IPR006626">
    <property type="entry name" value="PbH1"/>
</dbReference>
<dbReference type="KEGG" id="tpla:ElP_29890"/>
<dbReference type="AlphaFoldDB" id="A0A518H2P6"/>
<evidence type="ECO:0000313" key="3">
    <source>
        <dbReference type="EMBL" id="QDV35087.1"/>
    </source>
</evidence>
<evidence type="ECO:0000313" key="4">
    <source>
        <dbReference type="Proteomes" id="UP000317835"/>
    </source>
</evidence>
<dbReference type="RefSeq" id="WP_231749721.1">
    <property type="nucleotide sequence ID" value="NZ_CP036426.1"/>
</dbReference>
<dbReference type="Proteomes" id="UP000317835">
    <property type="component" value="Chromosome"/>
</dbReference>
<proteinExistence type="predicted"/>
<dbReference type="InterPro" id="IPR039448">
    <property type="entry name" value="Beta_helix"/>
</dbReference>
<gene>
    <name evidence="3" type="ORF">ElP_29890</name>
</gene>
<evidence type="ECO:0000256" key="1">
    <source>
        <dbReference type="SAM" id="MobiDB-lite"/>
    </source>
</evidence>
<dbReference type="InterPro" id="IPR011050">
    <property type="entry name" value="Pectin_lyase_fold/virulence"/>
</dbReference>
<dbReference type="SUPFAM" id="SSF51126">
    <property type="entry name" value="Pectin lyase-like"/>
    <property type="match status" value="1"/>
</dbReference>
<sequence>MMTELVLILAAALPGPTDTVSDSAGLREALASAAPGTTIALEPGEYEGGLSVPGLEGEPGRPIVIAAADPARPPVIRGGGSGIHLAGPRHVELRDLVLEGASGNGLNIDDGGSGATPAHHVTLKGLVVRDVGPDGNRDGIKLSGVDAFQVEGCTVERWGSGGSGIDLVGCHRGTIVGCTFRDGGGRGGNGVQAKGGSSDVSVRRCRFERAGDRALNLGGSTGRPYFRPPDPGYEAKDLTVEDCVVVGSTAGVAFVGVDGAVVRHCIFYRPGRFALRILQESDGPEFAPSRNGRFTDNIIAYRSDELAIPINIGPGTAPETFELARNVWFCVDEPGRGLPRLDLPEQDGRAGVDPRFPDPKQGDLGLPPDSPARPAGPREEGPQP</sequence>
<dbReference type="Pfam" id="PF13229">
    <property type="entry name" value="Beta_helix"/>
    <property type="match status" value="1"/>
</dbReference>
<dbReference type="Gene3D" id="2.160.20.10">
    <property type="entry name" value="Single-stranded right-handed beta-helix, Pectin lyase-like"/>
    <property type="match status" value="1"/>
</dbReference>
<dbReference type="EMBL" id="CP036426">
    <property type="protein sequence ID" value="QDV35087.1"/>
    <property type="molecule type" value="Genomic_DNA"/>
</dbReference>
<name>A0A518H2P6_9BACT</name>
<keyword evidence="4" id="KW-1185">Reference proteome</keyword>
<feature type="region of interest" description="Disordered" evidence="1">
    <location>
        <begin position="339"/>
        <end position="384"/>
    </location>
</feature>
<protein>
    <recommendedName>
        <fullName evidence="2">Right handed beta helix domain-containing protein</fullName>
    </recommendedName>
</protein>
<dbReference type="SMART" id="SM00710">
    <property type="entry name" value="PbH1"/>
    <property type="match status" value="7"/>
</dbReference>
<organism evidence="3 4">
    <name type="scientific">Tautonia plasticadhaerens</name>
    <dbReference type="NCBI Taxonomy" id="2527974"/>
    <lineage>
        <taxon>Bacteria</taxon>
        <taxon>Pseudomonadati</taxon>
        <taxon>Planctomycetota</taxon>
        <taxon>Planctomycetia</taxon>
        <taxon>Isosphaerales</taxon>
        <taxon>Isosphaeraceae</taxon>
        <taxon>Tautonia</taxon>
    </lineage>
</organism>
<accession>A0A518H2P6</accession>
<feature type="compositionally biased region" description="Basic and acidic residues" evidence="1">
    <location>
        <begin position="342"/>
        <end position="361"/>
    </location>
</feature>
<reference evidence="3 4" key="1">
    <citation type="submission" date="2019-02" db="EMBL/GenBank/DDBJ databases">
        <title>Deep-cultivation of Planctomycetes and their phenomic and genomic characterization uncovers novel biology.</title>
        <authorList>
            <person name="Wiegand S."/>
            <person name="Jogler M."/>
            <person name="Boedeker C."/>
            <person name="Pinto D."/>
            <person name="Vollmers J."/>
            <person name="Rivas-Marin E."/>
            <person name="Kohn T."/>
            <person name="Peeters S.H."/>
            <person name="Heuer A."/>
            <person name="Rast P."/>
            <person name="Oberbeckmann S."/>
            <person name="Bunk B."/>
            <person name="Jeske O."/>
            <person name="Meyerdierks A."/>
            <person name="Storesund J.E."/>
            <person name="Kallscheuer N."/>
            <person name="Luecker S."/>
            <person name="Lage O.M."/>
            <person name="Pohl T."/>
            <person name="Merkel B.J."/>
            <person name="Hornburger P."/>
            <person name="Mueller R.-W."/>
            <person name="Bruemmer F."/>
            <person name="Labrenz M."/>
            <person name="Spormann A.M."/>
            <person name="Op den Camp H."/>
            <person name="Overmann J."/>
            <person name="Amann R."/>
            <person name="Jetten M.S.M."/>
            <person name="Mascher T."/>
            <person name="Medema M.H."/>
            <person name="Devos D.P."/>
            <person name="Kaster A.-K."/>
            <person name="Ovreas L."/>
            <person name="Rohde M."/>
            <person name="Galperin M.Y."/>
            <person name="Jogler C."/>
        </authorList>
    </citation>
    <scope>NUCLEOTIDE SEQUENCE [LARGE SCALE GENOMIC DNA]</scope>
    <source>
        <strain evidence="3 4">ElP</strain>
    </source>
</reference>
<feature type="domain" description="Right handed beta helix" evidence="2">
    <location>
        <begin position="119"/>
        <end position="285"/>
    </location>
</feature>